<proteinExistence type="inferred from homology"/>
<dbReference type="Gene3D" id="3.40.1190.20">
    <property type="match status" value="1"/>
</dbReference>
<sequence length="338" mass="37942">MSKKIAAFGEVMMRMQVPENLLLTQANSLQYSFSGTGVNITGSIEKLGYESALISTLPANPIGDAAISHLQKLGISTDYIARSGNYIGMYFLENGIGARPSRVTYSNRMQSSFNTASKSNYSFHKIAEEIDLLHVCGITLAMNENVRQQMIRLANLVKEQGGTVLFDCNYRPSLWGENGHLKAKPYYDQLLNIADMVMMNEKDALYTLEYHCQHQEREKQLEELIPKVAEDYNIAMIAGTHRTIHHDDSHSIKGYLYQAGKFHYAKQEQFRVLDRIGAGDAFATGIIHGKLQDYQPQQTIQFATASCMLAHTIVGDTPLSTKQEILQASNHQIRDVIR</sequence>
<keyword evidence="6" id="KW-1185">Reference proteome</keyword>
<evidence type="ECO:0000313" key="6">
    <source>
        <dbReference type="Proteomes" id="UP000435187"/>
    </source>
</evidence>
<dbReference type="InterPro" id="IPR011611">
    <property type="entry name" value="PfkB_dom"/>
</dbReference>
<dbReference type="InterPro" id="IPR052700">
    <property type="entry name" value="Carb_kinase_PfkB-like"/>
</dbReference>
<dbReference type="PANTHER" id="PTHR43320">
    <property type="entry name" value="SUGAR KINASE"/>
    <property type="match status" value="1"/>
</dbReference>
<comment type="caution">
    <text evidence="5">The sequence shown here is derived from an EMBL/GenBank/DDBJ whole genome shotgun (WGS) entry which is preliminary data.</text>
</comment>
<evidence type="ECO:0000259" key="4">
    <source>
        <dbReference type="Pfam" id="PF00294"/>
    </source>
</evidence>
<dbReference type="Pfam" id="PF00294">
    <property type="entry name" value="PfkB"/>
    <property type="match status" value="1"/>
</dbReference>
<name>A0A6N7R0A5_9BACI</name>
<accession>A0A6N7R0A5</accession>
<comment type="similarity">
    <text evidence="1">Belongs to the carbohydrate kinase PfkB family.</text>
</comment>
<dbReference type="PANTHER" id="PTHR43320:SF2">
    <property type="entry name" value="2-DEHYDRO-3-DEOXYGLUCONOKINASE_2-DEHYDRO-3-DEOXYGALACTONOKINASE"/>
    <property type="match status" value="1"/>
</dbReference>
<dbReference type="Proteomes" id="UP000435187">
    <property type="component" value="Unassembled WGS sequence"/>
</dbReference>
<organism evidence="5 6">
    <name type="scientific">Gracilibacillus thailandensis</name>
    <dbReference type="NCBI Taxonomy" id="563735"/>
    <lineage>
        <taxon>Bacteria</taxon>
        <taxon>Bacillati</taxon>
        <taxon>Bacillota</taxon>
        <taxon>Bacilli</taxon>
        <taxon>Bacillales</taxon>
        <taxon>Bacillaceae</taxon>
        <taxon>Gracilibacillus</taxon>
    </lineage>
</organism>
<dbReference type="GO" id="GO:0016301">
    <property type="term" value="F:kinase activity"/>
    <property type="evidence" value="ECO:0007669"/>
    <property type="project" value="UniProtKB-KW"/>
</dbReference>
<dbReference type="SUPFAM" id="SSF53613">
    <property type="entry name" value="Ribokinase-like"/>
    <property type="match status" value="1"/>
</dbReference>
<evidence type="ECO:0000256" key="3">
    <source>
        <dbReference type="ARBA" id="ARBA00022777"/>
    </source>
</evidence>
<keyword evidence="3 5" id="KW-0418">Kinase</keyword>
<reference evidence="5 6" key="1">
    <citation type="submission" date="2019-10" db="EMBL/GenBank/DDBJ databases">
        <title>Gracilibacillus salitolerans sp. nov., a moderate halophile isolated from a saline soil in northwest China.</title>
        <authorList>
            <person name="Gan L."/>
        </authorList>
    </citation>
    <scope>NUCLEOTIDE SEQUENCE [LARGE SCALE GENOMIC DNA]</scope>
    <source>
        <strain evidence="5 6">TP2-8</strain>
    </source>
</reference>
<dbReference type="RefSeq" id="WP_153835799.1">
    <property type="nucleotide sequence ID" value="NZ_JBHUMW010000082.1"/>
</dbReference>
<feature type="domain" description="Carbohydrate kinase PfkB" evidence="4">
    <location>
        <begin position="3"/>
        <end position="314"/>
    </location>
</feature>
<protein>
    <submittedName>
        <fullName evidence="5">Sugar kinase</fullName>
    </submittedName>
</protein>
<evidence type="ECO:0000313" key="5">
    <source>
        <dbReference type="EMBL" id="MRI67194.1"/>
    </source>
</evidence>
<dbReference type="AlphaFoldDB" id="A0A6N7R0A5"/>
<keyword evidence="2" id="KW-0808">Transferase</keyword>
<dbReference type="CDD" id="cd01166">
    <property type="entry name" value="KdgK"/>
    <property type="match status" value="1"/>
</dbReference>
<gene>
    <name evidence="5" type="ORF">GH885_12700</name>
</gene>
<dbReference type="InterPro" id="IPR029056">
    <property type="entry name" value="Ribokinase-like"/>
</dbReference>
<evidence type="ECO:0000256" key="2">
    <source>
        <dbReference type="ARBA" id="ARBA00022679"/>
    </source>
</evidence>
<dbReference type="EMBL" id="WJEE01000027">
    <property type="protein sequence ID" value="MRI67194.1"/>
    <property type="molecule type" value="Genomic_DNA"/>
</dbReference>
<evidence type="ECO:0000256" key="1">
    <source>
        <dbReference type="ARBA" id="ARBA00010688"/>
    </source>
</evidence>